<reference evidence="2" key="2">
    <citation type="submission" date="2017-11" db="EMBL/GenBank/DDBJ databases">
        <title>Candida auris genome assembly and annotation.</title>
        <authorList>
            <person name="Munoz J.F."/>
            <person name="Gade L.G."/>
            <person name="Chow N.A."/>
            <person name="Litvintseva A.P."/>
            <person name="Loparev V.N."/>
            <person name="Cuomo C.A."/>
        </authorList>
    </citation>
    <scope>NUCLEOTIDE SEQUENCE</scope>
    <source>
        <strain evidence="2">B8441</strain>
    </source>
</reference>
<protein>
    <submittedName>
        <fullName evidence="2">Uncharacterized protein</fullName>
    </submittedName>
</protein>
<reference evidence="2" key="1">
    <citation type="journal article" date="2017" name="Clin. Infect. Dis.">
        <title>Simultaneous emergence of multidrug-resistant Candida auris on 3 continents confirmed by whole-genome sequencing and epidemiological analyses.</title>
        <authorList>
            <person name="Lockhart S.R."/>
            <person name="Etienne K.A."/>
            <person name="Vallabhaneni S."/>
            <person name="Farooqi J."/>
            <person name="Chowdhary A."/>
            <person name="Govender N.P."/>
            <person name="Colombo A.L."/>
            <person name="Calvo B."/>
            <person name="Cuomo C.A."/>
            <person name="Desjardins C.A."/>
            <person name="Berkow E.L."/>
            <person name="Castanheira M."/>
            <person name="Magobo R.E."/>
            <person name="Jabeen K."/>
            <person name="Asghar R.J."/>
            <person name="Meis J.F."/>
            <person name="Jackson B."/>
            <person name="Chiller T."/>
            <person name="Litvintseva A.P."/>
        </authorList>
    </citation>
    <scope>NUCLEOTIDE SEQUENCE [LARGE SCALE GENOMIC DNA]</scope>
    <source>
        <strain evidence="2">B8441</strain>
    </source>
</reference>
<evidence type="ECO:0000313" key="3">
    <source>
        <dbReference type="EMBL" id="QWW25430.1"/>
    </source>
</evidence>
<dbReference type="VEuPathDB" id="FungiDB:QG37_05030"/>
<dbReference type="VEuPathDB" id="FungiDB:CJI96_0005222"/>
<dbReference type="AlphaFoldDB" id="A0A2H0ZI86"/>
<dbReference type="VEuPathDB" id="FungiDB:CJJ07_005351"/>
<dbReference type="VEuPathDB" id="FungiDB:CJJ09_005226"/>
<proteinExistence type="predicted"/>
<sequence length="427" mass="49903">MDFTNFFRKPVKRASSVISKSTKSISRRMSLKIGLTRDLKRKSHYNCQHSVKIIRKHAQGICNPKTQGESPITKKPRKRRILSFLERLIPRKNNKRKRHHSRIDGSSMTPQDFVKKRAKYSELLNNSHTRRRYHTEILIDEEIPGKLQPRFFEQARYKPELKAIKLRNFRPSQQLPMTQGQKILGGNIVDSCHFAIKKYVPQQSNFLGPRHSDIADEAKLGMPLNACKRTEYEVKQESSVIRNNVTYPRFENRVRKFQPTDEADHMIQYQAVQEKNKKGTEFLDMTQRSPSWKPQTSSERAIAQLVSPEEIEMQKALLATYEKRQGRKKEVGCSEGCSRMYEEAAFNEAINWDNFVGRSYTVKKSPKSRRNATFKNTKPSRDRNFQAIDGSWRSDNSRHLPRTQCHRIRSHSRGNVESSGYYSFKAH</sequence>
<organism evidence="2">
    <name type="scientific">Candidozyma auris</name>
    <name type="common">Yeast</name>
    <name type="synonym">Candida auris</name>
    <dbReference type="NCBI Taxonomy" id="498019"/>
    <lineage>
        <taxon>Eukaryota</taxon>
        <taxon>Fungi</taxon>
        <taxon>Dikarya</taxon>
        <taxon>Ascomycota</taxon>
        <taxon>Saccharomycotina</taxon>
        <taxon>Pichiomycetes</taxon>
        <taxon>Metschnikowiaceae</taxon>
        <taxon>Candidozyma</taxon>
    </lineage>
</organism>
<feature type="region of interest" description="Disordered" evidence="1">
    <location>
        <begin position="363"/>
        <end position="401"/>
    </location>
</feature>
<evidence type="ECO:0000256" key="1">
    <source>
        <dbReference type="SAM" id="MobiDB-lite"/>
    </source>
</evidence>
<accession>A0A2H0ZI86</accession>
<dbReference type="VEuPathDB" id="FungiDB:CJI97_004258"/>
<name>A0A2H0ZI86_CANAR</name>
<evidence type="ECO:0000313" key="2">
    <source>
        <dbReference type="EMBL" id="PIS50379.1"/>
    </source>
</evidence>
<dbReference type="VEuPathDB" id="FungiDB:B9J08_004194"/>
<reference evidence="3" key="3">
    <citation type="submission" date="2021-06" db="EMBL/GenBank/DDBJ databases">
        <title>Candida auris outbreak in lebanese hospital.</title>
        <authorList>
            <person name="Finianos M."/>
        </authorList>
    </citation>
    <scope>NUCLEOTIDE SEQUENCE</scope>
    <source>
        <strain evidence="3">CA7LBN</strain>
    </source>
</reference>
<dbReference type="EMBL" id="CP076754">
    <property type="protein sequence ID" value="QWW25430.1"/>
    <property type="molecule type" value="Genomic_DNA"/>
</dbReference>
<dbReference type="Proteomes" id="UP000825438">
    <property type="component" value="Chromosome VI"/>
</dbReference>
<gene>
    <name evidence="2" type="ORF">B9J08_004194</name>
    <name evidence="3" type="ORF">CA7LBN_004317</name>
</gene>
<dbReference type="EMBL" id="PEKT02000008">
    <property type="protein sequence ID" value="PIS50379.1"/>
    <property type="molecule type" value="Genomic_DNA"/>
</dbReference>